<dbReference type="GO" id="GO:0030497">
    <property type="term" value="P:fatty acid elongation"/>
    <property type="evidence" value="ECO:0007669"/>
    <property type="project" value="TreeGrafter"/>
</dbReference>
<evidence type="ECO:0000256" key="1">
    <source>
        <dbReference type="ARBA" id="ARBA00006484"/>
    </source>
</evidence>
<dbReference type="Proteomes" id="UP001143747">
    <property type="component" value="Unassembled WGS sequence"/>
</dbReference>
<protein>
    <submittedName>
        <fullName evidence="2">SDR family oxidoreductase</fullName>
    </submittedName>
</protein>
<organism evidence="2 3">
    <name type="scientific">Methanogenium marinum</name>
    <dbReference type="NCBI Taxonomy" id="348610"/>
    <lineage>
        <taxon>Archaea</taxon>
        <taxon>Methanobacteriati</taxon>
        <taxon>Methanobacteriota</taxon>
        <taxon>Stenosarchaea group</taxon>
        <taxon>Methanomicrobia</taxon>
        <taxon>Methanomicrobiales</taxon>
        <taxon>Methanomicrobiaceae</taxon>
        <taxon>Methanogenium</taxon>
    </lineage>
</organism>
<reference evidence="2" key="1">
    <citation type="submission" date="2022-01" db="EMBL/GenBank/DDBJ databases">
        <title>Draft genome of Methanogenium marinum DSM 15558.</title>
        <authorList>
            <person name="Chen S.-C."/>
            <person name="You Y.-T."/>
        </authorList>
    </citation>
    <scope>NUCLEOTIDE SEQUENCE</scope>
    <source>
        <strain evidence="2">DSM 15558</strain>
    </source>
</reference>
<name>A0A9Q4KRE3_9EURY</name>
<dbReference type="PRINTS" id="PR00080">
    <property type="entry name" value="SDRFAMILY"/>
</dbReference>
<dbReference type="PANTHER" id="PTHR42760">
    <property type="entry name" value="SHORT-CHAIN DEHYDROGENASES/REDUCTASES FAMILY MEMBER"/>
    <property type="match status" value="1"/>
</dbReference>
<accession>A0A9Q4KRE3</accession>
<keyword evidence="3" id="KW-1185">Reference proteome</keyword>
<comment type="caution">
    <text evidence="2">The sequence shown here is derived from an EMBL/GenBank/DDBJ whole genome shotgun (WGS) entry which is preliminary data.</text>
</comment>
<dbReference type="PRINTS" id="PR00081">
    <property type="entry name" value="GDHRDH"/>
</dbReference>
<dbReference type="RefSeq" id="WP_274923951.1">
    <property type="nucleotide sequence ID" value="NZ_JAKELO010000002.1"/>
</dbReference>
<dbReference type="FunFam" id="3.40.50.720:FF:000084">
    <property type="entry name" value="Short-chain dehydrogenase reductase"/>
    <property type="match status" value="1"/>
</dbReference>
<dbReference type="InterPro" id="IPR036291">
    <property type="entry name" value="NAD(P)-bd_dom_sf"/>
</dbReference>
<gene>
    <name evidence="2" type="ORF">L0665_01470</name>
</gene>
<dbReference type="InterPro" id="IPR002347">
    <property type="entry name" value="SDR_fam"/>
</dbReference>
<dbReference type="Pfam" id="PF13561">
    <property type="entry name" value="adh_short_C2"/>
    <property type="match status" value="1"/>
</dbReference>
<proteinExistence type="inferred from homology"/>
<dbReference type="PANTHER" id="PTHR42760:SF40">
    <property type="entry name" value="3-OXOACYL-[ACYL-CARRIER-PROTEIN] REDUCTASE, CHLOROPLASTIC"/>
    <property type="match status" value="1"/>
</dbReference>
<dbReference type="EMBL" id="JAKELO010000002">
    <property type="protein sequence ID" value="MDE4907292.1"/>
    <property type="molecule type" value="Genomic_DNA"/>
</dbReference>
<dbReference type="Gene3D" id="3.40.50.720">
    <property type="entry name" value="NAD(P)-binding Rossmann-like Domain"/>
    <property type="match status" value="1"/>
</dbReference>
<evidence type="ECO:0000313" key="3">
    <source>
        <dbReference type="Proteomes" id="UP001143747"/>
    </source>
</evidence>
<dbReference type="GO" id="GO:0016616">
    <property type="term" value="F:oxidoreductase activity, acting on the CH-OH group of donors, NAD or NADP as acceptor"/>
    <property type="evidence" value="ECO:0007669"/>
    <property type="project" value="TreeGrafter"/>
</dbReference>
<comment type="similarity">
    <text evidence="1">Belongs to the short-chain dehydrogenases/reductases (SDR) family.</text>
</comment>
<dbReference type="AlphaFoldDB" id="A0A9Q4KRE3"/>
<evidence type="ECO:0000313" key="2">
    <source>
        <dbReference type="EMBL" id="MDE4907292.1"/>
    </source>
</evidence>
<dbReference type="SUPFAM" id="SSF51735">
    <property type="entry name" value="NAD(P)-binding Rossmann-fold domains"/>
    <property type="match status" value="1"/>
</dbReference>
<sequence>MKSTHELMCLKDRVALVTGGAGHIGSVICETLAENGSNVVIIDANKSGCIQTSEMLESKYDVETIALTTDLSNEIEVKKIPETVLDKFGQIDILVNCAALVGTSEMKGWTTPFSDQNTDTWRSALEINLTVPFILSQACSQALTTSGNGSIINIGSIYGVLGPDMTLYANTNMGNPAAYAASKGGLLQLTRWLATVMAPSVRVNSITLGGVYRNQPQDFVSQYIARTPLKRMASEQDIKGAMIFFASDLSAYVTGHNLHVDGGWSVW</sequence>